<dbReference type="EMBL" id="JBFOLK010000346">
    <property type="protein sequence ID" value="KAL2454520.1"/>
    <property type="molecule type" value="Genomic_DNA"/>
</dbReference>
<evidence type="ECO:0000313" key="7">
    <source>
        <dbReference type="EMBL" id="KAL2458513.1"/>
    </source>
</evidence>
<keyword evidence="2" id="KW-0378">Hydrolase</keyword>
<dbReference type="InterPro" id="IPR003653">
    <property type="entry name" value="Peptidase_C48_C"/>
</dbReference>
<comment type="caution">
    <text evidence="7">The sequence shown here is derived from an EMBL/GenBank/DDBJ whole genome shotgun (WGS) entry which is preliminary data.</text>
</comment>
<evidence type="ECO:0000259" key="3">
    <source>
        <dbReference type="Pfam" id="PF02902"/>
    </source>
</evidence>
<keyword evidence="8" id="KW-1185">Reference proteome</keyword>
<dbReference type="GO" id="GO:0008233">
    <property type="term" value="F:peptidase activity"/>
    <property type="evidence" value="ECO:0007669"/>
    <property type="project" value="UniProtKB-KW"/>
</dbReference>
<evidence type="ECO:0000313" key="6">
    <source>
        <dbReference type="EMBL" id="KAL2454520.1"/>
    </source>
</evidence>
<dbReference type="Proteomes" id="UP001604336">
    <property type="component" value="Unassembled WGS sequence"/>
</dbReference>
<evidence type="ECO:0000313" key="8">
    <source>
        <dbReference type="Proteomes" id="UP001604336"/>
    </source>
</evidence>
<organism evidence="7 8">
    <name type="scientific">Abeliophyllum distichum</name>
    <dbReference type="NCBI Taxonomy" id="126358"/>
    <lineage>
        <taxon>Eukaryota</taxon>
        <taxon>Viridiplantae</taxon>
        <taxon>Streptophyta</taxon>
        <taxon>Embryophyta</taxon>
        <taxon>Tracheophyta</taxon>
        <taxon>Spermatophyta</taxon>
        <taxon>Magnoliopsida</taxon>
        <taxon>eudicotyledons</taxon>
        <taxon>Gunneridae</taxon>
        <taxon>Pentapetalae</taxon>
        <taxon>asterids</taxon>
        <taxon>lamiids</taxon>
        <taxon>Lamiales</taxon>
        <taxon>Oleaceae</taxon>
        <taxon>Forsythieae</taxon>
        <taxon>Abeliophyllum</taxon>
    </lineage>
</organism>
<sequence>MDNAMFLIRKRAYNFSDIFSRKYAVLDTGFGLLLQNISYNPKGKGQCSVPSIDYVKKMERYAMGNFPKNFGGKWKDCNHLLWPYLLSNKYWILFHVDLENWKVTVYDNNQRFYQEADIYPHVVPCINIIPEIIENYVARDRVDLGKKRFQPLQYFRKSPCDIPQLKRFR</sequence>
<dbReference type="Gene3D" id="3.40.395.10">
    <property type="entry name" value="Adenoviral Proteinase, Chain A"/>
    <property type="match status" value="1"/>
</dbReference>
<dbReference type="GO" id="GO:0006508">
    <property type="term" value="P:proteolysis"/>
    <property type="evidence" value="ECO:0007669"/>
    <property type="project" value="UniProtKB-KW"/>
</dbReference>
<reference evidence="8" key="2">
    <citation type="submission" date="2024-07" db="EMBL/GenBank/DDBJ databases">
        <title>Two chromosome-level genome assemblies of Korean endemic species Abeliophyllum distichum and Forsythia ovata (Oleaceae).</title>
        <authorList>
            <person name="Jang H."/>
        </authorList>
    </citation>
    <scope>NUCLEOTIDE SEQUENCE [LARGE SCALE GENOMIC DNA]</scope>
</reference>
<dbReference type="EMBL" id="JBFOLK010000346">
    <property type="protein sequence ID" value="KAL2454517.1"/>
    <property type="molecule type" value="Genomic_DNA"/>
</dbReference>
<evidence type="ECO:0000256" key="1">
    <source>
        <dbReference type="ARBA" id="ARBA00022670"/>
    </source>
</evidence>
<keyword evidence="1 7" id="KW-0645">Protease</keyword>
<accession>A0ABD1P598</accession>
<evidence type="ECO:0000313" key="4">
    <source>
        <dbReference type="EMBL" id="KAL2454515.1"/>
    </source>
</evidence>
<evidence type="ECO:0000256" key="2">
    <source>
        <dbReference type="ARBA" id="ARBA00022801"/>
    </source>
</evidence>
<dbReference type="Pfam" id="PF02902">
    <property type="entry name" value="Peptidase_C48"/>
    <property type="match status" value="1"/>
</dbReference>
<evidence type="ECO:0000313" key="5">
    <source>
        <dbReference type="EMBL" id="KAL2454517.1"/>
    </source>
</evidence>
<dbReference type="EMBL" id="JBFOLK010000019">
    <property type="protein sequence ID" value="KAL2458513.1"/>
    <property type="molecule type" value="Genomic_DNA"/>
</dbReference>
<feature type="domain" description="Ubiquitin-like protease family profile" evidence="3">
    <location>
        <begin position="14"/>
        <end position="156"/>
    </location>
</feature>
<gene>
    <name evidence="7" type="ORF">Adt_45879</name>
    <name evidence="4" type="ORF">Adt_47978</name>
    <name evidence="5" type="ORF">Adt_47980</name>
    <name evidence="6" type="ORF">Adt_47983</name>
</gene>
<dbReference type="EMBL" id="JBFOLK010000346">
    <property type="protein sequence ID" value="KAL2454515.1"/>
    <property type="molecule type" value="Genomic_DNA"/>
</dbReference>
<name>A0ABD1P598_9LAMI</name>
<proteinExistence type="predicted"/>
<reference evidence="7" key="1">
    <citation type="submission" date="2024-07" db="EMBL/GenBank/DDBJ databases">
        <title>Two chromosome-level genome assemblies of Korean endemic species Abeliophyllum distichum and Forsythia ovata (Oleaceae).</title>
        <authorList>
            <person name="Mun J.H."/>
        </authorList>
    </citation>
    <scope>NUCLEOTIDE SEQUENCE</scope>
    <source>
        <strain evidence="7">KNKB198505000391</strain>
        <tissue evidence="7">Leaf</tissue>
    </source>
</reference>
<dbReference type="AlphaFoldDB" id="A0ABD1P598"/>
<protein>
    <submittedName>
        <fullName evidence="7">Ulp1 protease family</fullName>
    </submittedName>
</protein>